<organism evidence="5 6">
    <name type="scientific">Steinernema carpocapsae</name>
    <name type="common">Entomopathogenic nematode</name>
    <dbReference type="NCBI Taxonomy" id="34508"/>
    <lineage>
        <taxon>Eukaryota</taxon>
        <taxon>Metazoa</taxon>
        <taxon>Ecdysozoa</taxon>
        <taxon>Nematoda</taxon>
        <taxon>Chromadorea</taxon>
        <taxon>Rhabditida</taxon>
        <taxon>Tylenchina</taxon>
        <taxon>Panagrolaimomorpha</taxon>
        <taxon>Strongyloidoidea</taxon>
        <taxon>Steinernematidae</taxon>
        <taxon>Steinernema</taxon>
    </lineage>
</organism>
<feature type="compositionally biased region" description="Low complexity" evidence="3">
    <location>
        <begin position="18"/>
        <end position="28"/>
    </location>
</feature>
<dbReference type="AlphaFoldDB" id="A0A4U5M0D3"/>
<evidence type="ECO:0000256" key="3">
    <source>
        <dbReference type="SAM" id="MobiDB-lite"/>
    </source>
</evidence>
<dbReference type="SUPFAM" id="SSF54197">
    <property type="entry name" value="HIT-like"/>
    <property type="match status" value="1"/>
</dbReference>
<sequence>MTSEVEKAKEAAGKDQKTTLATRSSARSSAKRSPRRSSLRTNTSSHSTTCPADFLVIPKRRIDMMENATEEAQILRIMGERRSSARKLMLGAKKAAKQLGLTNGYRVVVNNGLDGGQSVFHIHLHVMGGRQLTWPPG</sequence>
<dbReference type="GO" id="GO:0003824">
    <property type="term" value="F:catalytic activity"/>
    <property type="evidence" value="ECO:0007669"/>
    <property type="project" value="InterPro"/>
</dbReference>
<feature type="short sequence motif" description="Histidine triad motif" evidence="2">
    <location>
        <begin position="121"/>
        <end position="125"/>
    </location>
</feature>
<dbReference type="InterPro" id="IPR019808">
    <property type="entry name" value="Histidine_triad_CS"/>
</dbReference>
<feature type="region of interest" description="Disordered" evidence="3">
    <location>
        <begin position="1"/>
        <end position="50"/>
    </location>
</feature>
<dbReference type="PROSITE" id="PS00892">
    <property type="entry name" value="HIT_1"/>
    <property type="match status" value="1"/>
</dbReference>
<evidence type="ECO:0000259" key="4">
    <source>
        <dbReference type="Pfam" id="PF01230"/>
    </source>
</evidence>
<dbReference type="InterPro" id="IPR001310">
    <property type="entry name" value="Histidine_triad_HIT"/>
</dbReference>
<dbReference type="InterPro" id="IPR011146">
    <property type="entry name" value="HIT-like"/>
</dbReference>
<reference evidence="5 6" key="2">
    <citation type="journal article" date="2019" name="G3 (Bethesda)">
        <title>Hybrid Assembly of the Genome of the Entomopathogenic Nematode Steinernema carpocapsae Identifies the X-Chromosome.</title>
        <authorList>
            <person name="Serra L."/>
            <person name="Macchietto M."/>
            <person name="Macias-Munoz A."/>
            <person name="McGill C.J."/>
            <person name="Rodriguez I.M."/>
            <person name="Rodriguez B."/>
            <person name="Murad R."/>
            <person name="Mortazavi A."/>
        </authorList>
    </citation>
    <scope>NUCLEOTIDE SEQUENCE [LARGE SCALE GENOMIC DNA]</scope>
    <source>
        <strain evidence="5 6">ALL</strain>
    </source>
</reference>
<protein>
    <recommendedName>
        <fullName evidence="4">HIT domain-containing protein</fullName>
    </recommendedName>
</protein>
<feature type="compositionally biased region" description="Basic and acidic residues" evidence="3">
    <location>
        <begin position="1"/>
        <end position="17"/>
    </location>
</feature>
<name>A0A4U5M0D3_STECR</name>
<reference evidence="5 6" key="1">
    <citation type="journal article" date="2015" name="Genome Biol.">
        <title>Comparative genomics of Steinernema reveals deeply conserved gene regulatory networks.</title>
        <authorList>
            <person name="Dillman A.R."/>
            <person name="Macchietto M."/>
            <person name="Porter C.F."/>
            <person name="Rogers A."/>
            <person name="Williams B."/>
            <person name="Antoshechkin I."/>
            <person name="Lee M.M."/>
            <person name="Goodwin Z."/>
            <person name="Lu X."/>
            <person name="Lewis E.E."/>
            <person name="Goodrich-Blair H."/>
            <person name="Stock S.P."/>
            <person name="Adams B.J."/>
            <person name="Sternberg P.W."/>
            <person name="Mortazavi A."/>
        </authorList>
    </citation>
    <scope>NUCLEOTIDE SEQUENCE [LARGE SCALE GENOMIC DNA]</scope>
    <source>
        <strain evidence="5 6">ALL</strain>
    </source>
</reference>
<dbReference type="InterPro" id="IPR036265">
    <property type="entry name" value="HIT-like_sf"/>
</dbReference>
<evidence type="ECO:0000313" key="6">
    <source>
        <dbReference type="Proteomes" id="UP000298663"/>
    </source>
</evidence>
<feature type="compositionally biased region" description="Polar residues" evidence="3">
    <location>
        <begin position="41"/>
        <end position="50"/>
    </location>
</feature>
<feature type="domain" description="HIT" evidence="4">
    <location>
        <begin position="50"/>
        <end position="131"/>
    </location>
</feature>
<dbReference type="Gene3D" id="3.30.428.10">
    <property type="entry name" value="HIT-like"/>
    <property type="match status" value="1"/>
</dbReference>
<comment type="caution">
    <text evidence="5">The sequence shown here is derived from an EMBL/GenBank/DDBJ whole genome shotgun (WGS) entry which is preliminary data.</text>
</comment>
<evidence type="ECO:0000256" key="1">
    <source>
        <dbReference type="PIRSR" id="PIRSR601310-1"/>
    </source>
</evidence>
<keyword evidence="6" id="KW-1185">Reference proteome</keyword>
<feature type="active site" description="Tele-AMP-histidine intermediate" evidence="1">
    <location>
        <position position="123"/>
    </location>
</feature>
<dbReference type="Proteomes" id="UP000298663">
    <property type="component" value="Unassembled WGS sequence"/>
</dbReference>
<dbReference type="Pfam" id="PF01230">
    <property type="entry name" value="HIT"/>
    <property type="match status" value="1"/>
</dbReference>
<accession>A0A4U5M0D3</accession>
<dbReference type="OrthoDB" id="672793at2759"/>
<evidence type="ECO:0000256" key="2">
    <source>
        <dbReference type="PIRSR" id="PIRSR601310-3"/>
    </source>
</evidence>
<evidence type="ECO:0000313" key="5">
    <source>
        <dbReference type="EMBL" id="TKR62108.1"/>
    </source>
</evidence>
<dbReference type="PANTHER" id="PTHR23089">
    <property type="entry name" value="HISTIDINE TRIAD HIT PROTEIN"/>
    <property type="match status" value="1"/>
</dbReference>
<dbReference type="EMBL" id="AZBU02000010">
    <property type="protein sequence ID" value="TKR62108.1"/>
    <property type="molecule type" value="Genomic_DNA"/>
</dbReference>
<feature type="compositionally biased region" description="Basic residues" evidence="3">
    <location>
        <begin position="29"/>
        <end position="38"/>
    </location>
</feature>
<dbReference type="STRING" id="34508.A0A4U5M0D3"/>
<proteinExistence type="predicted"/>
<gene>
    <name evidence="5" type="ORF">L596_026111</name>
</gene>